<reference evidence="1" key="1">
    <citation type="submission" date="2014-05" db="EMBL/GenBank/DDBJ databases">
        <title>The transcriptome of the halophilic microalga Tetraselmis sp. GSL018 isolated from the Great Salt Lake, Utah.</title>
        <authorList>
            <person name="Jinkerson R.E."/>
            <person name="D'Adamo S."/>
            <person name="Posewitz M.C."/>
        </authorList>
    </citation>
    <scope>NUCLEOTIDE SEQUENCE</scope>
    <source>
        <strain evidence="1">GSL018</strain>
    </source>
</reference>
<dbReference type="AlphaFoldDB" id="A0A061QSR8"/>
<feature type="non-terminal residue" evidence="1">
    <location>
        <position position="1"/>
    </location>
</feature>
<accession>A0A061QSR8</accession>
<protein>
    <submittedName>
        <fullName evidence="1">Uncharacterized protein</fullName>
    </submittedName>
</protein>
<evidence type="ECO:0000313" key="1">
    <source>
        <dbReference type="EMBL" id="JAC61396.1"/>
    </source>
</evidence>
<name>A0A061QSR8_9CHLO</name>
<proteinExistence type="predicted"/>
<gene>
    <name evidence="1" type="ORF">TSPGSL018_26380</name>
</gene>
<sequence>CVLRVHYKSLPPVCIGFVWLFSILNHKEHVRCIFYHQHSQAQQQFLVSKYLASFLKAVFRMINRMLAPRLVLPPHALMASTMVLEIEMSRGLKNPKRILKQEASPSSDARAVVSRVTPGPLFWPVVRQTQKIFPQQTDGLATLNTRLVAWYKNITEVVGVRDTSG</sequence>
<dbReference type="EMBL" id="GBEZ01025729">
    <property type="protein sequence ID" value="JAC61396.1"/>
    <property type="molecule type" value="Transcribed_RNA"/>
</dbReference>
<organism evidence="1">
    <name type="scientific">Tetraselmis sp. GSL018</name>
    <dbReference type="NCBI Taxonomy" id="582737"/>
    <lineage>
        <taxon>Eukaryota</taxon>
        <taxon>Viridiplantae</taxon>
        <taxon>Chlorophyta</taxon>
        <taxon>core chlorophytes</taxon>
        <taxon>Chlorodendrophyceae</taxon>
        <taxon>Chlorodendrales</taxon>
        <taxon>Chlorodendraceae</taxon>
        <taxon>Tetraselmis</taxon>
    </lineage>
</organism>